<keyword evidence="2" id="KW-1185">Reference proteome</keyword>
<dbReference type="KEGG" id="lfa:LFA_0005"/>
<reference evidence="2" key="1">
    <citation type="submission" date="2014-09" db="EMBL/GenBank/DDBJ databases">
        <authorList>
            <person name="Gomez-Valero L."/>
        </authorList>
    </citation>
    <scope>NUCLEOTIDE SEQUENCE [LARGE SCALE GENOMIC DNA]</scope>
    <source>
        <strain evidence="2">ATCC700992</strain>
    </source>
</reference>
<proteinExistence type="predicted"/>
<evidence type="ECO:0000313" key="1">
    <source>
        <dbReference type="EMBL" id="CEG55493.1"/>
    </source>
</evidence>
<evidence type="ECO:0000313" key="2">
    <source>
        <dbReference type="Proteomes" id="UP000032430"/>
    </source>
</evidence>
<protein>
    <submittedName>
        <fullName evidence="1">Uncharacterized protein</fullName>
    </submittedName>
</protein>
<dbReference type="STRING" id="1212491.LFA_0005"/>
<sequence length="57" mass="6771">MVICFRALSMLYAFRDQYIIFAEEHEITQVDRQTGKIGKLKLTNPLLLYISNLKYPY</sequence>
<organism evidence="1 2">
    <name type="scientific">Legionella fallonii LLAP-10</name>
    <dbReference type="NCBI Taxonomy" id="1212491"/>
    <lineage>
        <taxon>Bacteria</taxon>
        <taxon>Pseudomonadati</taxon>
        <taxon>Pseudomonadota</taxon>
        <taxon>Gammaproteobacteria</taxon>
        <taxon>Legionellales</taxon>
        <taxon>Legionellaceae</taxon>
        <taxon>Legionella</taxon>
    </lineage>
</organism>
<accession>A0A098FZ34</accession>
<name>A0A098FZ34_9GAMM</name>
<dbReference type="EMBL" id="LN614827">
    <property type="protein sequence ID" value="CEG55493.1"/>
    <property type="molecule type" value="Genomic_DNA"/>
</dbReference>
<dbReference type="AlphaFoldDB" id="A0A098FZ34"/>
<dbReference type="HOGENOM" id="CLU_2991142_0_0_6"/>
<gene>
    <name evidence="1" type="ORF">LFA_0005</name>
</gene>
<dbReference type="Proteomes" id="UP000032430">
    <property type="component" value="Chromosome I"/>
</dbReference>